<comment type="caution">
    <text evidence="1">The sequence shown here is derived from an EMBL/GenBank/DDBJ whole genome shotgun (WGS) entry which is preliminary data.</text>
</comment>
<sequence length="183" mass="20246">MTDGLDELMTMFAPPAGRDRDVVWADTENRLGRLVPEDYKQLVAAFGLATFCDQIDLFQPHSNARIDLASVTAENIEFLTDDTSGDDRPTQTPDGQPFDSALVIQWSASASGGYWLWYPDPSAPLDPTKYSIVFTPADQGDWWFFEGPTTDFIYKYVTGIEPPEGQYGNVHDTLDGPPVCGVV</sequence>
<proteinExistence type="predicted"/>
<reference evidence="1" key="1">
    <citation type="journal article" date="2014" name="Int. J. Syst. Evol. Microbiol.">
        <title>Complete genome sequence of Corynebacterium casei LMG S-19264T (=DSM 44701T), isolated from a smear-ripened cheese.</title>
        <authorList>
            <consortium name="US DOE Joint Genome Institute (JGI-PGF)"/>
            <person name="Walter F."/>
            <person name="Albersmeier A."/>
            <person name="Kalinowski J."/>
            <person name="Ruckert C."/>
        </authorList>
    </citation>
    <scope>NUCLEOTIDE SEQUENCE</scope>
    <source>
        <strain evidence="1">CGMCC 1.12827</strain>
    </source>
</reference>
<dbReference type="EMBL" id="BMGC01000080">
    <property type="protein sequence ID" value="GGB48716.1"/>
    <property type="molecule type" value="Genomic_DNA"/>
</dbReference>
<evidence type="ECO:0000313" key="2">
    <source>
        <dbReference type="Proteomes" id="UP000621454"/>
    </source>
</evidence>
<dbReference type="AlphaFoldDB" id="A0A916TJM0"/>
<evidence type="ECO:0008006" key="3">
    <source>
        <dbReference type="Google" id="ProtNLM"/>
    </source>
</evidence>
<organism evidence="1 2">
    <name type="scientific">Gordonia jinhuaensis</name>
    <dbReference type="NCBI Taxonomy" id="1517702"/>
    <lineage>
        <taxon>Bacteria</taxon>
        <taxon>Bacillati</taxon>
        <taxon>Actinomycetota</taxon>
        <taxon>Actinomycetes</taxon>
        <taxon>Mycobacteriales</taxon>
        <taxon>Gordoniaceae</taxon>
        <taxon>Gordonia</taxon>
    </lineage>
</organism>
<dbReference type="Proteomes" id="UP000621454">
    <property type="component" value="Unassembled WGS sequence"/>
</dbReference>
<protein>
    <recommendedName>
        <fullName evidence="3">SUKH superfamily protein</fullName>
    </recommendedName>
</protein>
<evidence type="ECO:0000313" key="1">
    <source>
        <dbReference type="EMBL" id="GGB48716.1"/>
    </source>
</evidence>
<reference evidence="1" key="2">
    <citation type="submission" date="2020-09" db="EMBL/GenBank/DDBJ databases">
        <authorList>
            <person name="Sun Q."/>
            <person name="Zhou Y."/>
        </authorList>
    </citation>
    <scope>NUCLEOTIDE SEQUENCE</scope>
    <source>
        <strain evidence="1">CGMCC 1.12827</strain>
    </source>
</reference>
<dbReference type="RefSeq" id="WP_188589059.1">
    <property type="nucleotide sequence ID" value="NZ_BMGC01000080.1"/>
</dbReference>
<name>A0A916TJM0_9ACTN</name>
<dbReference type="InterPro" id="IPR037883">
    <property type="entry name" value="Knr4/Smi1-like_sf"/>
</dbReference>
<dbReference type="SUPFAM" id="SSF160631">
    <property type="entry name" value="SMI1/KNR4-like"/>
    <property type="match status" value="1"/>
</dbReference>
<keyword evidence="2" id="KW-1185">Reference proteome</keyword>
<gene>
    <name evidence="1" type="ORF">GCM10011489_39780</name>
</gene>
<accession>A0A916TJM0</accession>